<evidence type="ECO:0000313" key="3">
    <source>
        <dbReference type="EMBL" id="NEN04291.1"/>
    </source>
</evidence>
<proteinExistence type="predicted"/>
<feature type="transmembrane region" description="Helical" evidence="1">
    <location>
        <begin position="82"/>
        <end position="101"/>
    </location>
</feature>
<keyword evidence="1" id="KW-1133">Transmembrane helix</keyword>
<gene>
    <name evidence="3" type="ORF">G3T36_00240</name>
</gene>
<dbReference type="EMBL" id="JAAGWY010000001">
    <property type="protein sequence ID" value="NEN04291.1"/>
    <property type="molecule type" value="Genomic_DNA"/>
</dbReference>
<name>A0A6L9XSA0_9MICO</name>
<evidence type="ECO:0000313" key="4">
    <source>
        <dbReference type="Proteomes" id="UP000474967"/>
    </source>
</evidence>
<keyword evidence="1" id="KW-0812">Transmembrane</keyword>
<protein>
    <recommendedName>
        <fullName evidence="2">DUF7144 domain-containing protein</fullName>
    </recommendedName>
</protein>
<dbReference type="AlphaFoldDB" id="A0A6L9XSA0"/>
<comment type="caution">
    <text evidence="3">The sequence shown here is derived from an EMBL/GenBank/DDBJ whole genome shotgun (WGS) entry which is preliminary data.</text>
</comment>
<keyword evidence="1" id="KW-0472">Membrane</keyword>
<feature type="transmembrane region" description="Helical" evidence="1">
    <location>
        <begin position="107"/>
        <end position="124"/>
    </location>
</feature>
<organism evidence="3 4">
    <name type="scientific">Leifsonia tongyongensis</name>
    <dbReference type="NCBI Taxonomy" id="1268043"/>
    <lineage>
        <taxon>Bacteria</taxon>
        <taxon>Bacillati</taxon>
        <taxon>Actinomycetota</taxon>
        <taxon>Actinomycetes</taxon>
        <taxon>Micrococcales</taxon>
        <taxon>Microbacteriaceae</taxon>
        <taxon>Leifsonia</taxon>
    </lineage>
</organism>
<evidence type="ECO:0000259" key="2">
    <source>
        <dbReference type="Pfam" id="PF23636"/>
    </source>
</evidence>
<dbReference type="InterPro" id="IPR055568">
    <property type="entry name" value="DUF7144"/>
</dbReference>
<keyword evidence="4" id="KW-1185">Reference proteome</keyword>
<feature type="transmembrane region" description="Helical" evidence="1">
    <location>
        <begin position="12"/>
        <end position="38"/>
    </location>
</feature>
<feature type="transmembrane region" description="Helical" evidence="1">
    <location>
        <begin position="58"/>
        <end position="77"/>
    </location>
</feature>
<dbReference type="RefSeq" id="WP_163287439.1">
    <property type="nucleotide sequence ID" value="NZ_JAAGWY010000001.1"/>
</dbReference>
<evidence type="ECO:0000256" key="1">
    <source>
        <dbReference type="SAM" id="Phobius"/>
    </source>
</evidence>
<dbReference type="Proteomes" id="UP000474967">
    <property type="component" value="Unassembled WGS sequence"/>
</dbReference>
<reference evidence="3 4" key="1">
    <citation type="journal article" date="2014" name="J. Microbiol.">
        <title>Diaminobutyricibacter tongyongensis gen. nov., sp. nov. and Homoserinibacter gongjuensis gen. nov., sp. nov. belong to the family Microbacteriaceae.</title>
        <authorList>
            <person name="Kim S.J."/>
            <person name="Ahn J.H."/>
            <person name="Weon H.Y."/>
            <person name="Hamada M."/>
            <person name="Suzuki K."/>
            <person name="Kwon S.W."/>
        </authorList>
    </citation>
    <scope>NUCLEOTIDE SEQUENCE [LARGE SCALE GENOMIC DNA]</scope>
    <source>
        <strain evidence="3 4">NBRC 108724</strain>
    </source>
</reference>
<accession>A0A6L9XSA0</accession>
<feature type="domain" description="DUF7144" evidence="2">
    <location>
        <begin position="13"/>
        <end position="127"/>
    </location>
</feature>
<sequence length="134" mass="14593">MSSTTRTTGWLGWGLFAGVIILISGVFGVIQGFVGLIAPDTYYVKTTGSLFVFDVQGWAWWTLIIGILLVLTALALFSGQMWARVIAVILAVLSAIGNLLMVPEQPWWSLILIAVDILIIYALTAHGSELGRRE</sequence>
<dbReference type="Pfam" id="PF23636">
    <property type="entry name" value="DUF7144"/>
    <property type="match status" value="1"/>
</dbReference>